<name>A0AAE1R280_9SOLA</name>
<dbReference type="AlphaFoldDB" id="A0AAE1R280"/>
<proteinExistence type="predicted"/>
<protein>
    <submittedName>
        <fullName evidence="1">Uncharacterized protein</fullName>
    </submittedName>
</protein>
<keyword evidence="2" id="KW-1185">Reference proteome</keyword>
<comment type="caution">
    <text evidence="1">The sequence shown here is derived from an EMBL/GenBank/DDBJ whole genome shotgun (WGS) entry which is preliminary data.</text>
</comment>
<evidence type="ECO:0000313" key="1">
    <source>
        <dbReference type="EMBL" id="KAK4344015.1"/>
    </source>
</evidence>
<reference evidence="1" key="1">
    <citation type="submission" date="2023-12" db="EMBL/GenBank/DDBJ databases">
        <title>Genome assembly of Anisodus tanguticus.</title>
        <authorList>
            <person name="Wang Y.-J."/>
        </authorList>
    </citation>
    <scope>NUCLEOTIDE SEQUENCE</scope>
    <source>
        <strain evidence="1">KB-2021</strain>
        <tissue evidence="1">Leaf</tissue>
    </source>
</reference>
<dbReference type="Proteomes" id="UP001291623">
    <property type="component" value="Unassembled WGS sequence"/>
</dbReference>
<evidence type="ECO:0000313" key="2">
    <source>
        <dbReference type="Proteomes" id="UP001291623"/>
    </source>
</evidence>
<organism evidence="1 2">
    <name type="scientific">Anisodus tanguticus</name>
    <dbReference type="NCBI Taxonomy" id="243964"/>
    <lineage>
        <taxon>Eukaryota</taxon>
        <taxon>Viridiplantae</taxon>
        <taxon>Streptophyta</taxon>
        <taxon>Embryophyta</taxon>
        <taxon>Tracheophyta</taxon>
        <taxon>Spermatophyta</taxon>
        <taxon>Magnoliopsida</taxon>
        <taxon>eudicotyledons</taxon>
        <taxon>Gunneridae</taxon>
        <taxon>Pentapetalae</taxon>
        <taxon>asterids</taxon>
        <taxon>lamiids</taxon>
        <taxon>Solanales</taxon>
        <taxon>Solanaceae</taxon>
        <taxon>Solanoideae</taxon>
        <taxon>Hyoscyameae</taxon>
        <taxon>Anisodus</taxon>
    </lineage>
</organism>
<dbReference type="EMBL" id="JAVYJV010000020">
    <property type="protein sequence ID" value="KAK4344015.1"/>
    <property type="molecule type" value="Genomic_DNA"/>
</dbReference>
<accession>A0AAE1R280</accession>
<gene>
    <name evidence="1" type="ORF">RND71_037109</name>
</gene>
<sequence>MSDEENPQTNTEGIDNPMTTPYYWMTEKVRVMVVDHDKEYGSEMANLLKSYGHKVKRLIPMKTFHNQLYFLNAYQITMQTVDTTLSRNRKTATENIESESMLWSDENTQPKIRKVYNHGDINNGPHTLTIHRIN</sequence>